<dbReference type="GO" id="GO:0016746">
    <property type="term" value="F:acyltransferase activity"/>
    <property type="evidence" value="ECO:0007669"/>
    <property type="project" value="UniProtKB-KW"/>
</dbReference>
<accession>A0ABW5GXM7</accession>
<reference evidence="3" key="1">
    <citation type="journal article" date="2019" name="Int. J. Syst. Evol. Microbiol.">
        <title>The Global Catalogue of Microorganisms (GCM) 10K type strain sequencing project: providing services to taxonomists for standard genome sequencing and annotation.</title>
        <authorList>
            <consortium name="The Broad Institute Genomics Platform"/>
            <consortium name="The Broad Institute Genome Sequencing Center for Infectious Disease"/>
            <person name="Wu L."/>
            <person name="Ma J."/>
        </authorList>
    </citation>
    <scope>NUCLEOTIDE SEQUENCE [LARGE SCALE GENOMIC DNA]</scope>
    <source>
        <strain evidence="3">CGMCC 4.7643</strain>
    </source>
</reference>
<evidence type="ECO:0000259" key="1">
    <source>
        <dbReference type="PROSITE" id="PS51186"/>
    </source>
</evidence>
<keyword evidence="3" id="KW-1185">Reference proteome</keyword>
<organism evidence="2 3">
    <name type="scientific">Amycolatopsis samaneae</name>
    <dbReference type="NCBI Taxonomy" id="664691"/>
    <lineage>
        <taxon>Bacteria</taxon>
        <taxon>Bacillati</taxon>
        <taxon>Actinomycetota</taxon>
        <taxon>Actinomycetes</taxon>
        <taxon>Pseudonocardiales</taxon>
        <taxon>Pseudonocardiaceae</taxon>
        <taxon>Amycolatopsis</taxon>
    </lineage>
</organism>
<dbReference type="PROSITE" id="PS51186">
    <property type="entry name" value="GNAT"/>
    <property type="match status" value="1"/>
</dbReference>
<dbReference type="EC" id="2.3.-.-" evidence="2"/>
<evidence type="ECO:0000313" key="3">
    <source>
        <dbReference type="Proteomes" id="UP001597419"/>
    </source>
</evidence>
<dbReference type="PANTHER" id="PTHR42791:SF1">
    <property type="entry name" value="N-ACETYLTRANSFERASE DOMAIN-CONTAINING PROTEIN"/>
    <property type="match status" value="1"/>
</dbReference>
<keyword evidence="2" id="KW-0808">Transferase</keyword>
<evidence type="ECO:0000313" key="2">
    <source>
        <dbReference type="EMBL" id="MFD2465671.1"/>
    </source>
</evidence>
<gene>
    <name evidence="2" type="ORF">ACFSYJ_44180</name>
</gene>
<keyword evidence="2" id="KW-0012">Acyltransferase</keyword>
<dbReference type="InterPro" id="IPR016181">
    <property type="entry name" value="Acyl_CoA_acyltransferase"/>
</dbReference>
<dbReference type="InterPro" id="IPR000182">
    <property type="entry name" value="GNAT_dom"/>
</dbReference>
<comment type="caution">
    <text evidence="2">The sequence shown here is derived from an EMBL/GenBank/DDBJ whole genome shotgun (WGS) entry which is preliminary data.</text>
</comment>
<proteinExistence type="predicted"/>
<feature type="domain" description="N-acetyltransferase" evidence="1">
    <location>
        <begin position="4"/>
        <end position="191"/>
    </location>
</feature>
<dbReference type="RefSeq" id="WP_345408622.1">
    <property type="nucleotide sequence ID" value="NZ_BAABHG010000029.1"/>
</dbReference>
<name>A0ABW5GXM7_9PSEU</name>
<sequence length="191" mass="20943">MSEPGFRPAEPSEVDTLVEVLTAAFHDDPVDRWIFPDPGRRRRAHPTFYAVLAEAAFAGGRIDVSDDLAALVLWLPGGDEGLLDGFAALEESEQDRLEAVFALLGEHIPARPGYWQAQFAAVRPDRQRQGLGGGLFRYGLDRHDAAGSPTYLVASSPGSARLYRRLGYRELGAAFRLPGGSPLRPMWRDPS</sequence>
<protein>
    <submittedName>
        <fullName evidence="2">GNAT family N-acetyltransferase</fullName>
        <ecNumber evidence="2">2.3.-.-</ecNumber>
    </submittedName>
</protein>
<dbReference type="InterPro" id="IPR052523">
    <property type="entry name" value="Trichothecene_AcTrans"/>
</dbReference>
<dbReference type="Pfam" id="PF13673">
    <property type="entry name" value="Acetyltransf_10"/>
    <property type="match status" value="1"/>
</dbReference>
<dbReference type="SUPFAM" id="SSF55729">
    <property type="entry name" value="Acyl-CoA N-acyltransferases (Nat)"/>
    <property type="match status" value="1"/>
</dbReference>
<dbReference type="PANTHER" id="PTHR42791">
    <property type="entry name" value="GNAT FAMILY ACETYLTRANSFERASE"/>
    <property type="match status" value="1"/>
</dbReference>
<dbReference type="Proteomes" id="UP001597419">
    <property type="component" value="Unassembled WGS sequence"/>
</dbReference>
<dbReference type="EMBL" id="JBHUKU010000036">
    <property type="protein sequence ID" value="MFD2465671.1"/>
    <property type="molecule type" value="Genomic_DNA"/>
</dbReference>
<dbReference type="Gene3D" id="3.40.630.30">
    <property type="match status" value="1"/>
</dbReference>